<organism evidence="2 3">
    <name type="scientific">Kribbella caucasensis</name>
    <dbReference type="NCBI Taxonomy" id="2512215"/>
    <lineage>
        <taxon>Bacteria</taxon>
        <taxon>Bacillati</taxon>
        <taxon>Actinomycetota</taxon>
        <taxon>Actinomycetes</taxon>
        <taxon>Propionibacteriales</taxon>
        <taxon>Kribbellaceae</taxon>
        <taxon>Kribbella</taxon>
    </lineage>
</organism>
<dbReference type="Proteomes" id="UP000295388">
    <property type="component" value="Unassembled WGS sequence"/>
</dbReference>
<name>A0A4R6IY05_9ACTN</name>
<comment type="caution">
    <text evidence="2">The sequence shown here is derived from an EMBL/GenBank/DDBJ whole genome shotgun (WGS) entry which is preliminary data.</text>
</comment>
<dbReference type="RefSeq" id="WP_202870063.1">
    <property type="nucleotide sequence ID" value="NZ_SNWQ01000054.1"/>
</dbReference>
<accession>A0A4R6IY05</accession>
<feature type="compositionally biased region" description="Basic and acidic residues" evidence="1">
    <location>
        <begin position="9"/>
        <end position="25"/>
    </location>
</feature>
<evidence type="ECO:0008006" key="4">
    <source>
        <dbReference type="Google" id="ProtNLM"/>
    </source>
</evidence>
<sequence>MVAHYQQFLDRRRDQRPPEEYREPTPAEWSEFEEHFDKRKVEVGSCGRPYGTPCAHEHACIRCPMLTMNPKMLPRLDELEADLVQPRTHAADNGWKGEIEGIDLTLTFLRSKRTQTRRSVSLGMPALPGPSA</sequence>
<dbReference type="AlphaFoldDB" id="A0A4R6IY05"/>
<evidence type="ECO:0000313" key="3">
    <source>
        <dbReference type="Proteomes" id="UP000295388"/>
    </source>
</evidence>
<dbReference type="EMBL" id="SNWQ01000054">
    <property type="protein sequence ID" value="TDO27680.1"/>
    <property type="molecule type" value="Genomic_DNA"/>
</dbReference>
<feature type="region of interest" description="Disordered" evidence="1">
    <location>
        <begin position="1"/>
        <end position="28"/>
    </location>
</feature>
<proteinExistence type="predicted"/>
<gene>
    <name evidence="2" type="ORF">EV643_15419</name>
</gene>
<reference evidence="2 3" key="1">
    <citation type="submission" date="2019-03" db="EMBL/GenBank/DDBJ databases">
        <title>Genomic Encyclopedia of Type Strains, Phase III (KMG-III): the genomes of soil and plant-associated and newly described type strains.</title>
        <authorList>
            <person name="Whitman W."/>
        </authorList>
    </citation>
    <scope>NUCLEOTIDE SEQUENCE [LARGE SCALE GENOMIC DNA]</scope>
    <source>
        <strain evidence="2 3">VKM Ac-2527</strain>
    </source>
</reference>
<evidence type="ECO:0000313" key="2">
    <source>
        <dbReference type="EMBL" id="TDO27680.1"/>
    </source>
</evidence>
<keyword evidence="3" id="KW-1185">Reference proteome</keyword>
<protein>
    <recommendedName>
        <fullName evidence="4">Phage integrase family protein</fullName>
    </recommendedName>
</protein>
<evidence type="ECO:0000256" key="1">
    <source>
        <dbReference type="SAM" id="MobiDB-lite"/>
    </source>
</evidence>